<feature type="transmembrane region" description="Helical" evidence="1">
    <location>
        <begin position="92"/>
        <end position="113"/>
    </location>
</feature>
<dbReference type="EMBL" id="AMRA01000002">
    <property type="protein sequence ID" value="EKF25925.1"/>
    <property type="molecule type" value="Genomic_DNA"/>
</dbReference>
<dbReference type="RefSeq" id="WP_005623119.1">
    <property type="nucleotide sequence ID" value="NZ_AMRA01000002.1"/>
</dbReference>
<dbReference type="Proteomes" id="UP000006265">
    <property type="component" value="Unassembled WGS sequence"/>
</dbReference>
<dbReference type="eggNOG" id="ENOG5030K8D">
    <property type="taxonomic scope" value="Bacteria"/>
</dbReference>
<keyword evidence="1" id="KW-0133">Cell shape</keyword>
<dbReference type="GO" id="GO:0051301">
    <property type="term" value="P:cell division"/>
    <property type="evidence" value="ECO:0007669"/>
    <property type="project" value="UniProtKB-UniRule"/>
</dbReference>
<comment type="function">
    <text evidence="1">Required for regulated cell division, cell wall synthesis and the maintenance of cell shape.</text>
</comment>
<name>K5BDK4_MYCHD</name>
<evidence type="ECO:0000313" key="3">
    <source>
        <dbReference type="Proteomes" id="UP000006265"/>
    </source>
</evidence>
<protein>
    <recommendedName>
        <fullName evidence="1">Cell wall synthesis protein CwsA</fullName>
    </recommendedName>
    <alternativeName>
        <fullName evidence="1">Cell wall synthesis and cell shape protein A</fullName>
    </alternativeName>
</protein>
<keyword evidence="1" id="KW-1133">Transmembrane helix</keyword>
<sequence length="134" mass="14022">MSSPTETHPTPGRRLTRGLRCTALGAVETVRGVAELALNGAQASARRLGDRQRGAELKERLSDDLAAVQAALADLPSGRRSAAKAARRRRRLFIAAGATVVVAGAAAVTVAIIRRSTRPDPSTLPPSVEVNPKP</sequence>
<dbReference type="PATRIC" id="fig|1122247.3.peg.42"/>
<dbReference type="GO" id="GO:0008360">
    <property type="term" value="P:regulation of cell shape"/>
    <property type="evidence" value="ECO:0007669"/>
    <property type="project" value="UniProtKB-UniRule"/>
</dbReference>
<evidence type="ECO:0000313" key="2">
    <source>
        <dbReference type="EMBL" id="EKF25925.1"/>
    </source>
</evidence>
<accession>K5BDK4</accession>
<keyword evidence="1" id="KW-0131">Cell cycle</keyword>
<dbReference type="AlphaFoldDB" id="K5BDK4"/>
<dbReference type="STRING" id="1122247.GCA_000379865_00750"/>
<dbReference type="InterPro" id="IPR024245">
    <property type="entry name" value="CwsA"/>
</dbReference>
<dbReference type="GO" id="GO:0005886">
    <property type="term" value="C:plasma membrane"/>
    <property type="evidence" value="ECO:0007669"/>
    <property type="project" value="UniProtKB-SubCell"/>
</dbReference>
<keyword evidence="1" id="KW-0132">Cell division</keyword>
<proteinExistence type="inferred from homology"/>
<keyword evidence="1" id="KW-1003">Cell membrane</keyword>
<gene>
    <name evidence="1" type="primary">cwsA</name>
    <name evidence="2" type="ORF">C731_0045</name>
</gene>
<comment type="subcellular location">
    <subcellularLocation>
        <location evidence="1">Cell membrane</location>
        <topology evidence="1">Single-pass membrane protein</topology>
    </subcellularLocation>
    <text evidence="1">Localizes to poles and midcell sites.</text>
</comment>
<keyword evidence="3" id="KW-1185">Reference proteome</keyword>
<organism evidence="2 3">
    <name type="scientific">Mycolicibacterium hassiacum (strain DSM 44199 / CIP 105218 / JCM 12690 / 3849)</name>
    <name type="common">Mycobacterium hassiacum</name>
    <dbReference type="NCBI Taxonomy" id="1122247"/>
    <lineage>
        <taxon>Bacteria</taxon>
        <taxon>Bacillati</taxon>
        <taxon>Actinomycetota</taxon>
        <taxon>Actinomycetes</taxon>
        <taxon>Mycobacteriales</taxon>
        <taxon>Mycobacteriaceae</taxon>
        <taxon>Mycolicibacterium</taxon>
    </lineage>
</organism>
<dbReference type="Pfam" id="PF10814">
    <property type="entry name" value="CwsA"/>
    <property type="match status" value="1"/>
</dbReference>
<dbReference type="GO" id="GO:0042546">
    <property type="term" value="P:cell wall biogenesis"/>
    <property type="evidence" value="ECO:0007669"/>
    <property type="project" value="UniProtKB-UniRule"/>
</dbReference>
<evidence type="ECO:0000256" key="1">
    <source>
        <dbReference type="HAMAP-Rule" id="MF_00927"/>
    </source>
</evidence>
<comment type="caution">
    <text evidence="2">The sequence shown here is derived from an EMBL/GenBank/DDBJ whole genome shotgun (WGS) entry which is preliminary data.</text>
</comment>
<dbReference type="OrthoDB" id="4762208at2"/>
<keyword evidence="1" id="KW-0812">Transmembrane</keyword>
<comment type="similarity">
    <text evidence="1">Belongs to the CwsA family.</text>
</comment>
<keyword evidence="1" id="KW-0472">Membrane</keyword>
<dbReference type="HAMAP" id="MF_00927">
    <property type="entry name" value="CwsA"/>
    <property type="match status" value="1"/>
</dbReference>
<reference evidence="2 3" key="1">
    <citation type="journal article" date="2012" name="J. Bacteriol.">
        <title>Genome sequence of Mycobacterium hassiacum DSM 44199, a rare source of heat-stable mycobacterial proteins.</title>
        <authorList>
            <person name="Tiago I."/>
            <person name="Maranha A."/>
            <person name="Mendes V."/>
            <person name="Alarico S."/>
            <person name="Moynihan P.J."/>
            <person name="Clarke A.J."/>
            <person name="Macedo-Ribeiro S."/>
            <person name="Pereira P.J."/>
            <person name="Empadinhas N."/>
        </authorList>
    </citation>
    <scope>NUCLEOTIDE SEQUENCE [LARGE SCALE GENOMIC DNA]</scope>
    <source>
        <strain evidence="3">DSM 44199 / CIP 105218 / JCM 12690 / 3849</strain>
    </source>
</reference>